<dbReference type="EMBL" id="JAVHNS010000005">
    <property type="protein sequence ID" value="KAK6353989.1"/>
    <property type="molecule type" value="Genomic_DNA"/>
</dbReference>
<name>A0AAV9V3H3_9PEZI</name>
<keyword evidence="3 7" id="KW-1133">Transmembrane helix</keyword>
<evidence type="ECO:0000256" key="7">
    <source>
        <dbReference type="SAM" id="Phobius"/>
    </source>
</evidence>
<feature type="domain" description="Rhodopsin" evidence="8">
    <location>
        <begin position="157"/>
        <end position="418"/>
    </location>
</feature>
<feature type="transmembrane region" description="Helical" evidence="7">
    <location>
        <begin position="396"/>
        <end position="418"/>
    </location>
</feature>
<dbReference type="InterPro" id="IPR049326">
    <property type="entry name" value="Rhodopsin_dom_fungi"/>
</dbReference>
<feature type="transmembrane region" description="Helical" evidence="7">
    <location>
        <begin position="172"/>
        <end position="192"/>
    </location>
</feature>
<gene>
    <name evidence="9" type="ORF">TWF730_008409</name>
</gene>
<feature type="transmembrane region" description="Helical" evidence="7">
    <location>
        <begin position="323"/>
        <end position="343"/>
    </location>
</feature>
<keyword evidence="2 7" id="KW-0812">Transmembrane</keyword>
<dbReference type="PANTHER" id="PTHR33048">
    <property type="entry name" value="PTH11-LIKE INTEGRAL MEMBRANE PROTEIN (AFU_ORTHOLOGUE AFUA_5G11245)"/>
    <property type="match status" value="1"/>
</dbReference>
<evidence type="ECO:0000256" key="6">
    <source>
        <dbReference type="SAM" id="MobiDB-lite"/>
    </source>
</evidence>
<accession>A0AAV9V3H3</accession>
<feature type="transmembrane region" description="Helical" evidence="7">
    <location>
        <begin position="277"/>
        <end position="297"/>
    </location>
</feature>
<dbReference type="Pfam" id="PF20684">
    <property type="entry name" value="Fung_rhodopsin"/>
    <property type="match status" value="1"/>
</dbReference>
<dbReference type="AlphaFoldDB" id="A0AAV9V3H3"/>
<dbReference type="Proteomes" id="UP001373714">
    <property type="component" value="Unassembled WGS sequence"/>
</dbReference>
<dbReference type="GO" id="GO:0016020">
    <property type="term" value="C:membrane"/>
    <property type="evidence" value="ECO:0007669"/>
    <property type="project" value="UniProtKB-SubCell"/>
</dbReference>
<proteinExistence type="inferred from homology"/>
<comment type="similarity">
    <text evidence="5">Belongs to the SAT4 family.</text>
</comment>
<evidence type="ECO:0000259" key="8">
    <source>
        <dbReference type="Pfam" id="PF20684"/>
    </source>
</evidence>
<feature type="transmembrane region" description="Helical" evidence="7">
    <location>
        <begin position="242"/>
        <end position="265"/>
    </location>
</feature>
<comment type="subcellular location">
    <subcellularLocation>
        <location evidence="1">Membrane</location>
        <topology evidence="1">Multi-pass membrane protein</topology>
    </subcellularLocation>
</comment>
<sequence length="465" mass="52344">MAMSKEEWMEGLRAAMANLTDNDMLAIINKSPSNRLPPNYRPSAFSITWALNSAMFIGGSSPNFKYETTAEVMKRYAKYGMLVEGKMVPDEISYIFGSSVSEAKWLIDEFGGSISFTDNIVRLAYQYMPLLPHPPNPNVVVPLFIAFTVITTLIMGLRLWSRYKVAGGIQPFDWLAVVGFFLTVAWGGTAVYHDNISELKSYNCTTPNKFLNLFPNGAITGTHWQAFYDKSWYNLEGSISTYFALTLFYPWVMMVIKLSLLLFYYRMTNWNYIRWSVYVTTFIVVGTSIASFIVWLIQCPHVQYWKYPWEIKQCRIDLKAAQMAFASLYILTDIIIWVLPMPLVFQLKLYPRERLLALITFSLGGIACVASCFRLYMLAEFSNYSSEGSTTLLIDAWTITELNLALICASAPAVRALAIHYAPKILNSLGTVAFTNTQTGRKASVGSSNGSSAKAGPRVTTDPEK</sequence>
<dbReference type="PANTHER" id="PTHR33048:SF47">
    <property type="entry name" value="INTEGRAL MEMBRANE PROTEIN-RELATED"/>
    <property type="match status" value="1"/>
</dbReference>
<protein>
    <recommendedName>
        <fullName evidence="8">Rhodopsin domain-containing protein</fullName>
    </recommendedName>
</protein>
<organism evidence="9 10">
    <name type="scientific">Orbilia blumenaviensis</name>
    <dbReference type="NCBI Taxonomy" id="1796055"/>
    <lineage>
        <taxon>Eukaryota</taxon>
        <taxon>Fungi</taxon>
        <taxon>Dikarya</taxon>
        <taxon>Ascomycota</taxon>
        <taxon>Pezizomycotina</taxon>
        <taxon>Orbiliomycetes</taxon>
        <taxon>Orbiliales</taxon>
        <taxon>Orbiliaceae</taxon>
        <taxon>Orbilia</taxon>
    </lineage>
</organism>
<feature type="transmembrane region" description="Helical" evidence="7">
    <location>
        <begin position="355"/>
        <end position="376"/>
    </location>
</feature>
<keyword evidence="10" id="KW-1185">Reference proteome</keyword>
<reference evidence="9 10" key="1">
    <citation type="submission" date="2019-10" db="EMBL/GenBank/DDBJ databases">
        <authorList>
            <person name="Palmer J.M."/>
        </authorList>
    </citation>
    <scope>NUCLEOTIDE SEQUENCE [LARGE SCALE GENOMIC DNA]</scope>
    <source>
        <strain evidence="9 10">TWF730</strain>
    </source>
</reference>
<evidence type="ECO:0000256" key="3">
    <source>
        <dbReference type="ARBA" id="ARBA00022989"/>
    </source>
</evidence>
<evidence type="ECO:0000256" key="1">
    <source>
        <dbReference type="ARBA" id="ARBA00004141"/>
    </source>
</evidence>
<evidence type="ECO:0000256" key="2">
    <source>
        <dbReference type="ARBA" id="ARBA00022692"/>
    </source>
</evidence>
<feature type="region of interest" description="Disordered" evidence="6">
    <location>
        <begin position="441"/>
        <end position="465"/>
    </location>
</feature>
<comment type="caution">
    <text evidence="9">The sequence shown here is derived from an EMBL/GenBank/DDBJ whole genome shotgun (WGS) entry which is preliminary data.</text>
</comment>
<feature type="compositionally biased region" description="Polar residues" evidence="6">
    <location>
        <begin position="441"/>
        <end position="452"/>
    </location>
</feature>
<evidence type="ECO:0000313" key="9">
    <source>
        <dbReference type="EMBL" id="KAK6353989.1"/>
    </source>
</evidence>
<evidence type="ECO:0000313" key="10">
    <source>
        <dbReference type="Proteomes" id="UP001373714"/>
    </source>
</evidence>
<keyword evidence="4 7" id="KW-0472">Membrane</keyword>
<dbReference type="InterPro" id="IPR052337">
    <property type="entry name" value="SAT4-like"/>
</dbReference>
<evidence type="ECO:0000256" key="5">
    <source>
        <dbReference type="ARBA" id="ARBA00038359"/>
    </source>
</evidence>
<evidence type="ECO:0000256" key="4">
    <source>
        <dbReference type="ARBA" id="ARBA00023136"/>
    </source>
</evidence>
<feature type="transmembrane region" description="Helical" evidence="7">
    <location>
        <begin position="139"/>
        <end position="160"/>
    </location>
</feature>